<proteinExistence type="predicted"/>
<dbReference type="AlphaFoldDB" id="A0A3B1DI99"/>
<gene>
    <name evidence="1" type="ORF">MNBD_PLANCTO03-1210</name>
</gene>
<evidence type="ECO:0000313" key="1">
    <source>
        <dbReference type="EMBL" id="VAX35728.1"/>
    </source>
</evidence>
<sequence length="31" mass="3144">PDAPVPSWLVSLSALSAHLEPDAGSDERVAG</sequence>
<organism evidence="1">
    <name type="scientific">hydrothermal vent metagenome</name>
    <dbReference type="NCBI Taxonomy" id="652676"/>
    <lineage>
        <taxon>unclassified sequences</taxon>
        <taxon>metagenomes</taxon>
        <taxon>ecological metagenomes</taxon>
    </lineage>
</organism>
<dbReference type="EMBL" id="UOGK01000005">
    <property type="protein sequence ID" value="VAX35728.1"/>
    <property type="molecule type" value="Genomic_DNA"/>
</dbReference>
<name>A0A3B1DI99_9ZZZZ</name>
<feature type="non-terminal residue" evidence="1">
    <location>
        <position position="1"/>
    </location>
</feature>
<accession>A0A3B1DI99</accession>
<reference evidence="1" key="1">
    <citation type="submission" date="2018-06" db="EMBL/GenBank/DDBJ databases">
        <authorList>
            <person name="Zhirakovskaya E."/>
        </authorList>
    </citation>
    <scope>NUCLEOTIDE SEQUENCE</scope>
</reference>
<protein>
    <submittedName>
        <fullName evidence="1">Uncharacterized protein</fullName>
    </submittedName>
</protein>